<keyword evidence="4 6" id="KW-1133">Transmembrane helix</keyword>
<evidence type="ECO:0000313" key="9">
    <source>
        <dbReference type="Proteomes" id="UP000031104"/>
    </source>
</evidence>
<dbReference type="Gene3D" id="1.20.1720.10">
    <property type="entry name" value="Multidrug resistance protein D"/>
    <property type="match status" value="1"/>
</dbReference>
<dbReference type="OrthoDB" id="5670831at2"/>
<sequence length="396" mass="44007">MSISFKKAEIFIVIVASIVLFTGLLGTDIILPALPIISKDLLINNKYSEYIITLYILGAGISILFYGPLSDKYGRKPVILVGLTIALLSNLFLFFFSYNINFILFFRFISGFGSGVCLGLMRVLMSDIFEGKKFVIAASYATTFTGLSIVVGPLIGSYVMSLTSWRGCFIVLMFLMSLNIIIVSRVPETNLYKNTTLASKSFFKVYTEVVLNKQFLNYICLSSIGFSTINIYTISSSFIIQETFRIDTLTYGKLVAANGFMLIIARLLLPKSIKRTGISNSIRIGIISLLMTGSLLILFYSLNILNIIWFLLFTVGIFISYTFIVLPSSAGVMSSVKVNKGILGSLYGASQMILSFLILYIFSSINASNLILITSMVYILFALLSFCVLYLIEHQF</sequence>
<dbReference type="STRING" id="594679.SD28_04635"/>
<evidence type="ECO:0000256" key="4">
    <source>
        <dbReference type="ARBA" id="ARBA00022989"/>
    </source>
</evidence>
<dbReference type="InterPro" id="IPR036259">
    <property type="entry name" value="MFS_trans_sf"/>
</dbReference>
<feature type="transmembrane region" description="Helical" evidence="6">
    <location>
        <begin position="78"/>
        <end position="98"/>
    </location>
</feature>
<dbReference type="PANTHER" id="PTHR23502:SF132">
    <property type="entry name" value="POLYAMINE TRANSPORTER 2-RELATED"/>
    <property type="match status" value="1"/>
</dbReference>
<dbReference type="InterPro" id="IPR011701">
    <property type="entry name" value="MFS"/>
</dbReference>
<evidence type="ECO:0000259" key="7">
    <source>
        <dbReference type="PROSITE" id="PS50850"/>
    </source>
</evidence>
<accession>A0A0A8E4S7</accession>
<dbReference type="RefSeq" id="WP_039124560.1">
    <property type="nucleotide sequence ID" value="NZ_CP010427.1"/>
</dbReference>
<keyword evidence="5 6" id="KW-0472">Membrane</keyword>
<feature type="transmembrane region" description="Helical" evidence="6">
    <location>
        <begin position="50"/>
        <end position="66"/>
    </location>
</feature>
<feature type="transmembrane region" description="Helical" evidence="6">
    <location>
        <begin position="371"/>
        <end position="392"/>
    </location>
</feature>
<evidence type="ECO:0000313" key="8">
    <source>
        <dbReference type="EMBL" id="AJC48969.1"/>
    </source>
</evidence>
<dbReference type="AlphaFoldDB" id="A0A0A8E4S7"/>
<dbReference type="SUPFAM" id="SSF103473">
    <property type="entry name" value="MFS general substrate transporter"/>
    <property type="match status" value="1"/>
</dbReference>
<keyword evidence="9" id="KW-1185">Reference proteome</keyword>
<protein>
    <recommendedName>
        <fullName evidence="7">Major facilitator superfamily (MFS) profile domain-containing protein</fullName>
    </recommendedName>
</protein>
<dbReference type="GO" id="GO:0015385">
    <property type="term" value="F:sodium:proton antiporter activity"/>
    <property type="evidence" value="ECO:0007669"/>
    <property type="project" value="TreeGrafter"/>
</dbReference>
<feature type="transmembrane region" description="Helical" evidence="6">
    <location>
        <begin position="164"/>
        <end position="183"/>
    </location>
</feature>
<feature type="transmembrane region" description="Helical" evidence="6">
    <location>
        <begin position="215"/>
        <end position="239"/>
    </location>
</feature>
<dbReference type="KEGG" id="fgu:SD28_04635"/>
<evidence type="ECO:0000256" key="5">
    <source>
        <dbReference type="ARBA" id="ARBA00023136"/>
    </source>
</evidence>
<evidence type="ECO:0000256" key="6">
    <source>
        <dbReference type="SAM" id="Phobius"/>
    </source>
</evidence>
<dbReference type="PANTHER" id="PTHR23502">
    <property type="entry name" value="MAJOR FACILITATOR SUPERFAMILY"/>
    <property type="match status" value="1"/>
</dbReference>
<dbReference type="Proteomes" id="UP000031104">
    <property type="component" value="Chromosome"/>
</dbReference>
<keyword evidence="3 6" id="KW-0812">Transmembrane</keyword>
<dbReference type="GO" id="GO:0005886">
    <property type="term" value="C:plasma membrane"/>
    <property type="evidence" value="ECO:0007669"/>
    <property type="project" value="TreeGrafter"/>
</dbReference>
<proteinExistence type="predicted"/>
<dbReference type="PROSITE" id="PS50850">
    <property type="entry name" value="MFS"/>
    <property type="match status" value="1"/>
</dbReference>
<reference evidence="8 9" key="1">
    <citation type="submission" date="2014-12" db="EMBL/GenBank/DDBJ databases">
        <title>Complete genome sequence of Francisella guanzhouensis strain 08HL01032 isolated from air-conditioning system in China.</title>
        <authorList>
            <person name="Svensson D."/>
            <person name="Ohrman C."/>
            <person name="Backman S."/>
            <person name="Karlsson E."/>
            <person name="Nilsson E."/>
            <person name="Bystrom M."/>
            <person name="Larkeryd A."/>
            <person name="Stenberg P."/>
            <person name="Scholtz H.C."/>
            <person name="Forsman M."/>
            <person name="Sjodin A."/>
        </authorList>
    </citation>
    <scope>NUCLEOTIDE SEQUENCE [LARGE SCALE GENOMIC DNA]</scope>
    <source>
        <strain evidence="8 9">08HL01032</strain>
    </source>
</reference>
<evidence type="ECO:0000256" key="2">
    <source>
        <dbReference type="ARBA" id="ARBA00022448"/>
    </source>
</evidence>
<feature type="transmembrane region" description="Helical" evidence="6">
    <location>
        <begin position="251"/>
        <end position="269"/>
    </location>
</feature>
<organism evidence="8 9">
    <name type="scientific">Allofrancisella guangzhouensis</name>
    <dbReference type="NCBI Taxonomy" id="594679"/>
    <lineage>
        <taxon>Bacteria</taxon>
        <taxon>Pseudomonadati</taxon>
        <taxon>Pseudomonadota</taxon>
        <taxon>Gammaproteobacteria</taxon>
        <taxon>Thiotrichales</taxon>
        <taxon>Francisellaceae</taxon>
        <taxon>Allofrancisella</taxon>
    </lineage>
</organism>
<dbReference type="Pfam" id="PF07690">
    <property type="entry name" value="MFS_1"/>
    <property type="match status" value="1"/>
</dbReference>
<dbReference type="InterPro" id="IPR020846">
    <property type="entry name" value="MFS_dom"/>
</dbReference>
<feature type="transmembrane region" description="Helical" evidence="6">
    <location>
        <begin position="346"/>
        <end position="365"/>
    </location>
</feature>
<keyword evidence="2" id="KW-0813">Transport</keyword>
<name>A0A0A8E4S7_9GAMM</name>
<evidence type="ECO:0000256" key="3">
    <source>
        <dbReference type="ARBA" id="ARBA00022692"/>
    </source>
</evidence>
<comment type="subcellular location">
    <subcellularLocation>
        <location evidence="1">Membrane</location>
        <topology evidence="1">Multi-pass membrane protein</topology>
    </subcellularLocation>
</comment>
<dbReference type="GO" id="GO:1990961">
    <property type="term" value="P:xenobiotic detoxification by transmembrane export across the plasma membrane"/>
    <property type="evidence" value="ECO:0007669"/>
    <property type="project" value="TreeGrafter"/>
</dbReference>
<feature type="transmembrane region" description="Helical" evidence="6">
    <location>
        <begin position="307"/>
        <end position="326"/>
    </location>
</feature>
<feature type="domain" description="Major facilitator superfamily (MFS) profile" evidence="7">
    <location>
        <begin position="12"/>
        <end position="393"/>
    </location>
</feature>
<feature type="transmembrane region" description="Helical" evidence="6">
    <location>
        <begin position="137"/>
        <end position="158"/>
    </location>
</feature>
<feature type="transmembrane region" description="Helical" evidence="6">
    <location>
        <begin position="104"/>
        <end position="125"/>
    </location>
</feature>
<dbReference type="HOGENOM" id="CLU_001265_47_1_6"/>
<evidence type="ECO:0000256" key="1">
    <source>
        <dbReference type="ARBA" id="ARBA00004141"/>
    </source>
</evidence>
<feature type="transmembrane region" description="Helical" evidence="6">
    <location>
        <begin position="281"/>
        <end position="301"/>
    </location>
</feature>
<dbReference type="EMBL" id="CP010427">
    <property type="protein sequence ID" value="AJC48969.1"/>
    <property type="molecule type" value="Genomic_DNA"/>
</dbReference>
<gene>
    <name evidence="8" type="ORF">SD28_04635</name>
</gene>